<dbReference type="OrthoDB" id="9803333at2"/>
<dbReference type="PANTHER" id="PTHR43477">
    <property type="entry name" value="DIHYDROANTICAPSIN 7-DEHYDROGENASE"/>
    <property type="match status" value="1"/>
</dbReference>
<comment type="similarity">
    <text evidence="1">Belongs to the short-chain dehydrogenases/reductases (SDR) family.</text>
</comment>
<dbReference type="InterPro" id="IPR057326">
    <property type="entry name" value="KR_dom"/>
</dbReference>
<dbReference type="SMART" id="SM00822">
    <property type="entry name" value="PKS_KR"/>
    <property type="match status" value="1"/>
</dbReference>
<sequence length="247" mass="25056">MTRETVLITGGTSGIGLATARLLHERGAEVLVTGRNPETIRAARAELPGEVEIVEADIASLADTDRVIAAARDRFGSLTGVFLNAGVNKAVPLGEVDEDTYDEVFAVNAKGQFFLLQKALPLLADNASVVFTVGIAATRGLPGASLGAGSKGALLAMVPSLAVELAPRGIRVNAVSPGPIATPIWAKSGMPAEQVSAAREAVAAGVPLGRLGEAREVAAAVAFLLSPDAGYITGENLVVGGGTGLRV</sequence>
<protein>
    <submittedName>
        <fullName evidence="4">NAD(P)-dependent dehydrogenase, short-chain alcohol dehydrogenase family</fullName>
    </submittedName>
</protein>
<keyword evidence="2" id="KW-0560">Oxidoreductase</keyword>
<organism evidence="4 5">
    <name type="scientific">Amycolatopsis sacchari</name>
    <dbReference type="NCBI Taxonomy" id="115433"/>
    <lineage>
        <taxon>Bacteria</taxon>
        <taxon>Bacillati</taxon>
        <taxon>Actinomycetota</taxon>
        <taxon>Actinomycetes</taxon>
        <taxon>Pseudonocardiales</taxon>
        <taxon>Pseudonocardiaceae</taxon>
        <taxon>Amycolatopsis</taxon>
    </lineage>
</organism>
<dbReference type="PRINTS" id="PR00081">
    <property type="entry name" value="GDHRDH"/>
</dbReference>
<accession>A0A1I3R734</accession>
<dbReference type="Proteomes" id="UP000199025">
    <property type="component" value="Unassembled WGS sequence"/>
</dbReference>
<dbReference type="GO" id="GO:0016491">
    <property type="term" value="F:oxidoreductase activity"/>
    <property type="evidence" value="ECO:0007669"/>
    <property type="project" value="UniProtKB-KW"/>
</dbReference>
<dbReference type="RefSeq" id="WP_091505908.1">
    <property type="nucleotide sequence ID" value="NZ_CBDQZW010000055.1"/>
</dbReference>
<evidence type="ECO:0000256" key="1">
    <source>
        <dbReference type="ARBA" id="ARBA00006484"/>
    </source>
</evidence>
<dbReference type="AlphaFoldDB" id="A0A1I3R734"/>
<dbReference type="InterPro" id="IPR002347">
    <property type="entry name" value="SDR_fam"/>
</dbReference>
<dbReference type="FunFam" id="3.40.50.720:FF:000084">
    <property type="entry name" value="Short-chain dehydrogenase reductase"/>
    <property type="match status" value="1"/>
</dbReference>
<keyword evidence="5" id="KW-1185">Reference proteome</keyword>
<proteinExistence type="inferred from homology"/>
<evidence type="ECO:0000256" key="2">
    <source>
        <dbReference type="ARBA" id="ARBA00023002"/>
    </source>
</evidence>
<dbReference type="STRING" id="115433.SAMN05421835_105173"/>
<dbReference type="Gene3D" id="3.40.50.720">
    <property type="entry name" value="NAD(P)-binding Rossmann-like Domain"/>
    <property type="match status" value="1"/>
</dbReference>
<reference evidence="4 5" key="1">
    <citation type="submission" date="2016-10" db="EMBL/GenBank/DDBJ databases">
        <authorList>
            <person name="de Groot N.N."/>
        </authorList>
    </citation>
    <scope>NUCLEOTIDE SEQUENCE [LARGE SCALE GENOMIC DNA]</scope>
    <source>
        <strain evidence="4 5">DSM 44468</strain>
    </source>
</reference>
<dbReference type="EMBL" id="FORP01000005">
    <property type="protein sequence ID" value="SFJ42138.1"/>
    <property type="molecule type" value="Genomic_DNA"/>
</dbReference>
<dbReference type="PANTHER" id="PTHR43477:SF1">
    <property type="entry name" value="DIHYDROANTICAPSIN 7-DEHYDROGENASE"/>
    <property type="match status" value="1"/>
</dbReference>
<dbReference type="SUPFAM" id="SSF51735">
    <property type="entry name" value="NAD(P)-binding Rossmann-fold domains"/>
    <property type="match status" value="1"/>
</dbReference>
<dbReference type="InterPro" id="IPR036291">
    <property type="entry name" value="NAD(P)-bd_dom_sf"/>
</dbReference>
<gene>
    <name evidence="4" type="ORF">SAMN05421835_105173</name>
</gene>
<name>A0A1I3R734_9PSEU</name>
<evidence type="ECO:0000313" key="4">
    <source>
        <dbReference type="EMBL" id="SFJ42138.1"/>
    </source>
</evidence>
<dbReference type="CDD" id="cd05233">
    <property type="entry name" value="SDR_c"/>
    <property type="match status" value="1"/>
</dbReference>
<feature type="domain" description="Ketoreductase" evidence="3">
    <location>
        <begin position="4"/>
        <end position="157"/>
    </location>
</feature>
<evidence type="ECO:0000313" key="5">
    <source>
        <dbReference type="Proteomes" id="UP000199025"/>
    </source>
</evidence>
<evidence type="ECO:0000259" key="3">
    <source>
        <dbReference type="SMART" id="SM00822"/>
    </source>
</evidence>
<dbReference type="Pfam" id="PF13561">
    <property type="entry name" value="adh_short_C2"/>
    <property type="match status" value="1"/>
</dbReference>
<dbReference type="InterPro" id="IPR051122">
    <property type="entry name" value="SDR_DHRS6-like"/>
</dbReference>